<dbReference type="Proteomes" id="UP001381693">
    <property type="component" value="Unassembled WGS sequence"/>
</dbReference>
<evidence type="ECO:0000313" key="1">
    <source>
        <dbReference type="EMBL" id="KAK7075144.1"/>
    </source>
</evidence>
<dbReference type="AlphaFoldDB" id="A0AAN9A5P4"/>
<comment type="caution">
    <text evidence="1">The sequence shown here is derived from an EMBL/GenBank/DDBJ whole genome shotgun (WGS) entry which is preliminary data.</text>
</comment>
<keyword evidence="2" id="KW-1185">Reference proteome</keyword>
<proteinExistence type="predicted"/>
<gene>
    <name evidence="1" type="ORF">SK128_006540</name>
</gene>
<name>A0AAN9A5P4_HALRR</name>
<organism evidence="1 2">
    <name type="scientific">Halocaridina rubra</name>
    <name type="common">Hawaiian red shrimp</name>
    <dbReference type="NCBI Taxonomy" id="373956"/>
    <lineage>
        <taxon>Eukaryota</taxon>
        <taxon>Metazoa</taxon>
        <taxon>Ecdysozoa</taxon>
        <taxon>Arthropoda</taxon>
        <taxon>Crustacea</taxon>
        <taxon>Multicrustacea</taxon>
        <taxon>Malacostraca</taxon>
        <taxon>Eumalacostraca</taxon>
        <taxon>Eucarida</taxon>
        <taxon>Decapoda</taxon>
        <taxon>Pleocyemata</taxon>
        <taxon>Caridea</taxon>
        <taxon>Atyoidea</taxon>
        <taxon>Atyidae</taxon>
        <taxon>Halocaridina</taxon>
    </lineage>
</organism>
<accession>A0AAN9A5P4</accession>
<dbReference type="EMBL" id="JAXCGZ010011358">
    <property type="protein sequence ID" value="KAK7075144.1"/>
    <property type="molecule type" value="Genomic_DNA"/>
</dbReference>
<evidence type="ECO:0000313" key="2">
    <source>
        <dbReference type="Proteomes" id="UP001381693"/>
    </source>
</evidence>
<protein>
    <submittedName>
        <fullName evidence="1">Uncharacterized protein</fullName>
    </submittedName>
</protein>
<sequence length="122" mass="13275">MELPPGGLVSRRLQSSLSSVSCKMHGLLDAINLLLCIRSNGLVICNSQSALCALSSPKLEARNLVNLENTCCCSFAYHPPQEYRAASVHDYPALRPLLSPPTSTVAVVSWLGDIMWCLLIFD</sequence>
<reference evidence="1 2" key="1">
    <citation type="submission" date="2023-11" db="EMBL/GenBank/DDBJ databases">
        <title>Halocaridina rubra genome assembly.</title>
        <authorList>
            <person name="Smith C."/>
        </authorList>
    </citation>
    <scope>NUCLEOTIDE SEQUENCE [LARGE SCALE GENOMIC DNA]</scope>
    <source>
        <strain evidence="1">EP-1</strain>
        <tissue evidence="1">Whole</tissue>
    </source>
</reference>